<evidence type="ECO:0000256" key="13">
    <source>
        <dbReference type="SAM" id="Phobius"/>
    </source>
</evidence>
<dbReference type="EMBL" id="QQWO01000003">
    <property type="protein sequence ID" value="RSV06182.1"/>
    <property type="molecule type" value="Genomic_DNA"/>
</dbReference>
<keyword evidence="4" id="KW-1003">Cell membrane</keyword>
<comment type="cofactor">
    <cofactor evidence="1">
        <name>heme b</name>
        <dbReference type="ChEBI" id="CHEBI:60344"/>
    </cofactor>
</comment>
<keyword evidence="11 13" id="KW-0472">Membrane</keyword>
<keyword evidence="10" id="KW-0408">Iron</keyword>
<dbReference type="GO" id="GO:0046872">
    <property type="term" value="F:metal ion binding"/>
    <property type="evidence" value="ECO:0007669"/>
    <property type="project" value="UniProtKB-KW"/>
</dbReference>
<dbReference type="GO" id="GO:0009055">
    <property type="term" value="F:electron transfer activity"/>
    <property type="evidence" value="ECO:0007669"/>
    <property type="project" value="InterPro"/>
</dbReference>
<evidence type="ECO:0000256" key="12">
    <source>
        <dbReference type="ARBA" id="ARBA00037975"/>
    </source>
</evidence>
<dbReference type="GO" id="GO:0020037">
    <property type="term" value="F:heme binding"/>
    <property type="evidence" value="ECO:0007669"/>
    <property type="project" value="TreeGrafter"/>
</dbReference>
<evidence type="ECO:0000256" key="11">
    <source>
        <dbReference type="ARBA" id="ARBA00023136"/>
    </source>
</evidence>
<evidence type="ECO:0000256" key="4">
    <source>
        <dbReference type="ARBA" id="ARBA00022475"/>
    </source>
</evidence>
<dbReference type="RefSeq" id="WP_107525045.1">
    <property type="nucleotide sequence ID" value="NZ_CP018820.1"/>
</dbReference>
<evidence type="ECO:0000256" key="9">
    <source>
        <dbReference type="ARBA" id="ARBA00022989"/>
    </source>
</evidence>
<keyword evidence="6 13" id="KW-0812">Transmembrane</keyword>
<feature type="domain" description="Cytochrome b561 bacterial/Ni-hydrogenase" evidence="14">
    <location>
        <begin position="8"/>
        <end position="176"/>
    </location>
</feature>
<dbReference type="GeneID" id="44134165"/>
<evidence type="ECO:0000313" key="16">
    <source>
        <dbReference type="Proteomes" id="UP000286681"/>
    </source>
</evidence>
<evidence type="ECO:0000259" key="14">
    <source>
        <dbReference type="Pfam" id="PF01292"/>
    </source>
</evidence>
<evidence type="ECO:0000256" key="10">
    <source>
        <dbReference type="ARBA" id="ARBA00023004"/>
    </source>
</evidence>
<feature type="transmembrane region" description="Helical" evidence="13">
    <location>
        <begin position="12"/>
        <end position="33"/>
    </location>
</feature>
<reference evidence="15 16" key="1">
    <citation type="submission" date="2018-07" db="EMBL/GenBank/DDBJ databases">
        <title>Genomic and Epidemiologic Investigation of an Indolent Hospital Outbreak.</title>
        <authorList>
            <person name="Johnson R.C."/>
            <person name="Deming C."/>
            <person name="Conlan S."/>
            <person name="Zellmer C.J."/>
            <person name="Michelin A.V."/>
            <person name="Lee-Lin S."/>
            <person name="Thomas P.J."/>
            <person name="Park M."/>
            <person name="Weingarten R.A."/>
            <person name="Less J."/>
            <person name="Dekker J.P."/>
            <person name="Frank K.M."/>
            <person name="Musser K.A."/>
            <person name="Mcquiston J.R."/>
            <person name="Henderson D.K."/>
            <person name="Lau A.F."/>
            <person name="Palmore T.N."/>
            <person name="Segre J.A."/>
        </authorList>
    </citation>
    <scope>NUCLEOTIDE SEQUENCE [LARGE SCALE GENOMIC DNA]</scope>
    <source>
        <strain evidence="15 16">SK-NIH.Env10_0317</strain>
    </source>
</reference>
<keyword evidence="9 13" id="KW-1133">Transmembrane helix</keyword>
<organism evidence="15 16">
    <name type="scientific">Sphingomonas koreensis</name>
    <dbReference type="NCBI Taxonomy" id="93064"/>
    <lineage>
        <taxon>Bacteria</taxon>
        <taxon>Pseudomonadati</taxon>
        <taxon>Pseudomonadota</taxon>
        <taxon>Alphaproteobacteria</taxon>
        <taxon>Sphingomonadales</taxon>
        <taxon>Sphingomonadaceae</taxon>
        <taxon>Sphingomonas</taxon>
    </lineage>
</organism>
<dbReference type="GO" id="GO:0005886">
    <property type="term" value="C:plasma membrane"/>
    <property type="evidence" value="ECO:0007669"/>
    <property type="project" value="UniProtKB-SubCell"/>
</dbReference>
<proteinExistence type="inferred from homology"/>
<keyword evidence="3" id="KW-0813">Transport</keyword>
<dbReference type="SUPFAM" id="SSF81342">
    <property type="entry name" value="Transmembrane di-heme cytochromes"/>
    <property type="match status" value="1"/>
</dbReference>
<evidence type="ECO:0000256" key="7">
    <source>
        <dbReference type="ARBA" id="ARBA00022723"/>
    </source>
</evidence>
<sequence length="184" mass="20564">MTDSALVRYSRGAILLHWLIAALLIFNLAYGFLHDSLPRDWRIMPIHKAIGITVLVLTLARIGWRLTHPAPRLPAHMAGWERTAAHVSHFLLYAFMLAIPLSGWAMASDPNPRPLTWFGLFDIPYLPVSEAMSEFGHEAHEILGYAALALLLVHVGAAFRHHFLIRDEVMARMTPGVRVPAPPA</sequence>
<comment type="subcellular location">
    <subcellularLocation>
        <location evidence="2">Cell membrane</location>
        <topology evidence="2">Multi-pass membrane protein</topology>
    </subcellularLocation>
</comment>
<feature type="transmembrane region" description="Helical" evidence="13">
    <location>
        <begin position="142"/>
        <end position="163"/>
    </location>
</feature>
<evidence type="ECO:0000256" key="1">
    <source>
        <dbReference type="ARBA" id="ARBA00001970"/>
    </source>
</evidence>
<dbReference type="InterPro" id="IPR052168">
    <property type="entry name" value="Cytochrome_b561_oxidase"/>
</dbReference>
<feature type="transmembrane region" description="Helical" evidence="13">
    <location>
        <begin position="45"/>
        <end position="64"/>
    </location>
</feature>
<evidence type="ECO:0000256" key="5">
    <source>
        <dbReference type="ARBA" id="ARBA00022617"/>
    </source>
</evidence>
<dbReference type="PANTHER" id="PTHR30529">
    <property type="entry name" value="CYTOCHROME B561"/>
    <property type="match status" value="1"/>
</dbReference>
<name>A0AAJ4S4Z9_9SPHN</name>
<feature type="transmembrane region" description="Helical" evidence="13">
    <location>
        <begin position="85"/>
        <end position="107"/>
    </location>
</feature>
<dbReference type="Pfam" id="PF01292">
    <property type="entry name" value="Ni_hydr_CYTB"/>
    <property type="match status" value="1"/>
</dbReference>
<keyword evidence="5" id="KW-0349">Heme</keyword>
<gene>
    <name evidence="15" type="ORF">CA257_04500</name>
</gene>
<dbReference type="Proteomes" id="UP000286681">
    <property type="component" value="Unassembled WGS sequence"/>
</dbReference>
<dbReference type="InterPro" id="IPR016174">
    <property type="entry name" value="Di-haem_cyt_TM"/>
</dbReference>
<evidence type="ECO:0000256" key="6">
    <source>
        <dbReference type="ARBA" id="ARBA00022692"/>
    </source>
</evidence>
<evidence type="ECO:0000256" key="2">
    <source>
        <dbReference type="ARBA" id="ARBA00004651"/>
    </source>
</evidence>
<keyword evidence="8" id="KW-0249">Electron transport</keyword>
<dbReference type="InterPro" id="IPR011577">
    <property type="entry name" value="Cyt_b561_bac/Ni-Hgenase"/>
</dbReference>
<evidence type="ECO:0000313" key="15">
    <source>
        <dbReference type="EMBL" id="RSV06182.1"/>
    </source>
</evidence>
<accession>A0AAJ4S4Z9</accession>
<protein>
    <submittedName>
        <fullName evidence="15">Cytochrome b</fullName>
    </submittedName>
</protein>
<comment type="similarity">
    <text evidence="12">Belongs to the cytochrome b561 family.</text>
</comment>
<dbReference type="PANTHER" id="PTHR30529:SF1">
    <property type="entry name" value="CYTOCHROME B561 HOMOLOG 2"/>
    <property type="match status" value="1"/>
</dbReference>
<evidence type="ECO:0000256" key="3">
    <source>
        <dbReference type="ARBA" id="ARBA00022448"/>
    </source>
</evidence>
<comment type="caution">
    <text evidence="15">The sequence shown here is derived from an EMBL/GenBank/DDBJ whole genome shotgun (WGS) entry which is preliminary data.</text>
</comment>
<keyword evidence="7" id="KW-0479">Metal-binding</keyword>
<evidence type="ECO:0000256" key="8">
    <source>
        <dbReference type="ARBA" id="ARBA00022982"/>
    </source>
</evidence>
<dbReference type="GO" id="GO:0022904">
    <property type="term" value="P:respiratory electron transport chain"/>
    <property type="evidence" value="ECO:0007669"/>
    <property type="project" value="InterPro"/>
</dbReference>
<dbReference type="AlphaFoldDB" id="A0AAJ4S4Z9"/>